<dbReference type="Gene3D" id="3.40.50.10420">
    <property type="entry name" value="NagB/RpiA/CoA transferase-like"/>
    <property type="match status" value="1"/>
</dbReference>
<organism evidence="5 6">
    <name type="scientific">Pelobates cultripes</name>
    <name type="common">Western spadefoot toad</name>
    <dbReference type="NCBI Taxonomy" id="61616"/>
    <lineage>
        <taxon>Eukaryota</taxon>
        <taxon>Metazoa</taxon>
        <taxon>Chordata</taxon>
        <taxon>Craniata</taxon>
        <taxon>Vertebrata</taxon>
        <taxon>Euteleostomi</taxon>
        <taxon>Amphibia</taxon>
        <taxon>Batrachia</taxon>
        <taxon>Anura</taxon>
        <taxon>Pelobatoidea</taxon>
        <taxon>Pelobatidae</taxon>
        <taxon>Pelobates</taxon>
    </lineage>
</organism>
<protein>
    <recommendedName>
        <fullName evidence="1">Methenyltetrahydrofolate synthase domain-containing protein</fullName>
    </recommendedName>
</protein>
<dbReference type="GO" id="GO:0003723">
    <property type="term" value="F:RNA binding"/>
    <property type="evidence" value="ECO:0007669"/>
    <property type="project" value="UniProtKB-UniRule"/>
</dbReference>
<proteinExistence type="predicted"/>
<dbReference type="PANTHER" id="PTHR13017">
    <property type="entry name" value="5-FORMYLTETRAHYDROFOLATE CYCLO-LIGASE-RELATED"/>
    <property type="match status" value="1"/>
</dbReference>
<sequence length="360" mass="40586">MEPAIRLKPGCSKSDIRKKVWDYIEKNDLADFPRPVHNRIPNFKGASHACEKLLSLPEFHDARTVKIDPDSPHKNARFLTLDAHKILLVPTPRLRKGLFNRITPPARAGKEMLKMCSTPQGVKEHSVPVSLDDRISVDLVVVGSVAVSEKGWRIGKGEGFADLEHAMMVAMEAVTEDTVVVTIVHDCQVLDFPEDLLGDHDLTVDYILTPTRVIKTDCKRPKPEGIIWSKVTWEMMKKIPILKKLQAIEKEAGKNVFIKKDHDQELHTRLEACDLGDVHTLYIGNIPPTTTINEFKDILQEKGAPPLRLKWQIDHQRAFLDYMDVAQARQALSSLQGLTIRGNSLWVNLARAKVSNSKTQ</sequence>
<accession>A0AAD1WVK5</accession>
<dbReference type="InterPro" id="IPR000504">
    <property type="entry name" value="RRM_dom"/>
</dbReference>
<dbReference type="Pfam" id="PF01812">
    <property type="entry name" value="5-FTHF_cyc-lig"/>
    <property type="match status" value="1"/>
</dbReference>
<dbReference type="InterPro" id="IPR012677">
    <property type="entry name" value="Nucleotide-bd_a/b_plait_sf"/>
</dbReference>
<evidence type="ECO:0000256" key="2">
    <source>
        <dbReference type="ARBA" id="ARBA00022884"/>
    </source>
</evidence>
<gene>
    <name evidence="5" type="ORF">PECUL_23A053785</name>
</gene>
<feature type="domain" description="RRM" evidence="4">
    <location>
        <begin position="279"/>
        <end position="352"/>
    </location>
</feature>
<dbReference type="SUPFAM" id="SSF100950">
    <property type="entry name" value="NagB/RpiA/CoA transferase-like"/>
    <property type="match status" value="1"/>
</dbReference>
<dbReference type="InterPro" id="IPR024185">
    <property type="entry name" value="FTHF_cligase-like_sf"/>
</dbReference>
<dbReference type="Gene3D" id="3.30.70.330">
    <property type="match status" value="1"/>
</dbReference>
<evidence type="ECO:0000256" key="3">
    <source>
        <dbReference type="PROSITE-ProRule" id="PRU00176"/>
    </source>
</evidence>
<dbReference type="InterPro" id="IPR037171">
    <property type="entry name" value="NagB/RpiA_transferase-like"/>
</dbReference>
<dbReference type="SMART" id="SM00360">
    <property type="entry name" value="RRM"/>
    <property type="match status" value="1"/>
</dbReference>
<evidence type="ECO:0000256" key="1">
    <source>
        <dbReference type="ARBA" id="ARBA00015518"/>
    </source>
</evidence>
<reference evidence="5" key="1">
    <citation type="submission" date="2022-03" db="EMBL/GenBank/DDBJ databases">
        <authorList>
            <person name="Alioto T."/>
            <person name="Alioto T."/>
            <person name="Gomez Garrido J."/>
        </authorList>
    </citation>
    <scope>NUCLEOTIDE SEQUENCE</scope>
</reference>
<dbReference type="InterPro" id="IPR002698">
    <property type="entry name" value="FTHF_cligase"/>
</dbReference>
<evidence type="ECO:0000313" key="5">
    <source>
        <dbReference type="EMBL" id="CAH2324096.1"/>
    </source>
</evidence>
<dbReference type="SUPFAM" id="SSF54928">
    <property type="entry name" value="RNA-binding domain, RBD"/>
    <property type="match status" value="1"/>
</dbReference>
<name>A0AAD1WVK5_PELCU</name>
<evidence type="ECO:0000259" key="4">
    <source>
        <dbReference type="PROSITE" id="PS50102"/>
    </source>
</evidence>
<dbReference type="Pfam" id="PF00076">
    <property type="entry name" value="RRM_1"/>
    <property type="match status" value="1"/>
</dbReference>
<dbReference type="FunFam" id="3.40.50.10420:FF:000001">
    <property type="entry name" value="Methenyltetrahydrofolate synthase domain-containing protein"/>
    <property type="match status" value="1"/>
</dbReference>
<keyword evidence="6" id="KW-1185">Reference proteome</keyword>
<evidence type="ECO:0000313" key="6">
    <source>
        <dbReference type="Proteomes" id="UP001295444"/>
    </source>
</evidence>
<dbReference type="PANTHER" id="PTHR13017:SF0">
    <property type="entry name" value="METHENYLTETRAHYDROFOLATE SYNTHASE DOMAIN-CONTAINING PROTEIN"/>
    <property type="match status" value="1"/>
</dbReference>
<dbReference type="Proteomes" id="UP001295444">
    <property type="component" value="Chromosome 12"/>
</dbReference>
<keyword evidence="2 3" id="KW-0694">RNA-binding</keyword>
<dbReference type="AlphaFoldDB" id="A0AAD1WVK5"/>
<dbReference type="EMBL" id="OW240923">
    <property type="protein sequence ID" value="CAH2324096.1"/>
    <property type="molecule type" value="Genomic_DNA"/>
</dbReference>
<dbReference type="InterPro" id="IPR035979">
    <property type="entry name" value="RBD_domain_sf"/>
</dbReference>
<dbReference type="PROSITE" id="PS50102">
    <property type="entry name" value="RRM"/>
    <property type="match status" value="1"/>
</dbReference>
<dbReference type="GO" id="GO:0005737">
    <property type="term" value="C:cytoplasm"/>
    <property type="evidence" value="ECO:0007669"/>
    <property type="project" value="TreeGrafter"/>
</dbReference>